<keyword evidence="1" id="KW-0472">Membrane</keyword>
<organism evidence="2 3">
    <name type="scientific">Ajellomyces capsulatus (strain H143)</name>
    <name type="common">Darling's disease fungus</name>
    <name type="synonym">Histoplasma capsulatum</name>
    <dbReference type="NCBI Taxonomy" id="544712"/>
    <lineage>
        <taxon>Eukaryota</taxon>
        <taxon>Fungi</taxon>
        <taxon>Dikarya</taxon>
        <taxon>Ascomycota</taxon>
        <taxon>Pezizomycotina</taxon>
        <taxon>Eurotiomycetes</taxon>
        <taxon>Eurotiomycetidae</taxon>
        <taxon>Onygenales</taxon>
        <taxon>Ajellomycetaceae</taxon>
        <taxon>Histoplasma</taxon>
    </lineage>
</organism>
<feature type="transmembrane region" description="Helical" evidence="1">
    <location>
        <begin position="53"/>
        <end position="72"/>
    </location>
</feature>
<name>C6H8C3_AJECH</name>
<proteinExistence type="predicted"/>
<keyword evidence="1" id="KW-1133">Transmembrane helix</keyword>
<dbReference type="AlphaFoldDB" id="C6H8C3"/>
<reference evidence="3" key="1">
    <citation type="submission" date="2009-05" db="EMBL/GenBank/DDBJ databases">
        <title>The genome sequence of Ajellomyces capsulatus strain H143.</title>
        <authorList>
            <person name="Champion M."/>
            <person name="Cuomo C.A."/>
            <person name="Ma L.-J."/>
            <person name="Henn M.R."/>
            <person name="Sil A."/>
            <person name="Goldman B."/>
            <person name="Young S.K."/>
            <person name="Kodira C.D."/>
            <person name="Zeng Q."/>
            <person name="Koehrsen M."/>
            <person name="Alvarado L."/>
            <person name="Berlin A.M."/>
            <person name="Borenstein D."/>
            <person name="Chen Z."/>
            <person name="Engels R."/>
            <person name="Freedman E."/>
            <person name="Gellesch M."/>
            <person name="Goldberg J."/>
            <person name="Griggs A."/>
            <person name="Gujja S."/>
            <person name="Heiman D.I."/>
            <person name="Hepburn T.A."/>
            <person name="Howarth C."/>
            <person name="Jen D."/>
            <person name="Larson L."/>
            <person name="Lewis B."/>
            <person name="Mehta T."/>
            <person name="Park D."/>
            <person name="Pearson M."/>
            <person name="Roberts A."/>
            <person name="Saif S."/>
            <person name="Shea T.D."/>
            <person name="Shenoy N."/>
            <person name="Sisk P."/>
            <person name="Stolte C."/>
            <person name="Sykes S."/>
            <person name="Walk T."/>
            <person name="White J."/>
            <person name="Yandava C."/>
            <person name="Klein B."/>
            <person name="McEwen J.G."/>
            <person name="Puccia R."/>
            <person name="Goldman G.H."/>
            <person name="Felipe M.S."/>
            <person name="Nino-Vega G."/>
            <person name="San-Blas G."/>
            <person name="Taylor J.W."/>
            <person name="Mendoza L."/>
            <person name="Galagan J.E."/>
            <person name="Nusbaum C."/>
            <person name="Birren B.W."/>
        </authorList>
    </citation>
    <scope>NUCLEOTIDE SEQUENCE [LARGE SCALE GENOMIC DNA]</scope>
    <source>
        <strain evidence="3">H143</strain>
    </source>
</reference>
<dbReference type="Proteomes" id="UP000002624">
    <property type="component" value="Unassembled WGS sequence"/>
</dbReference>
<accession>C6H8C3</accession>
<dbReference type="EMBL" id="GG692421">
    <property type="protein sequence ID" value="EER42556.1"/>
    <property type="molecule type" value="Genomic_DNA"/>
</dbReference>
<evidence type="ECO:0000313" key="3">
    <source>
        <dbReference type="Proteomes" id="UP000002624"/>
    </source>
</evidence>
<evidence type="ECO:0000313" key="2">
    <source>
        <dbReference type="EMBL" id="EER42556.1"/>
    </source>
</evidence>
<keyword evidence="1" id="KW-0812">Transmembrane</keyword>
<dbReference type="HOGENOM" id="CLU_1677360_0_0_1"/>
<dbReference type="VEuPathDB" id="FungiDB:HCDG_02454"/>
<protein>
    <submittedName>
        <fullName evidence="2">Uncharacterized protein</fullName>
    </submittedName>
</protein>
<sequence length="157" mass="17461">MADATEAPPTTLSHHSHISFFPSQSTAESINVAKITTKADILKKFQIVNKFKLITWLQSLLICSYYFEFYIYHLSLEHIKGSKAHVKDPIFTNIKICLLKGINNDAVEASLSNANTLSISIHSFIVINKSSMISNAEDVTQETSAAIQEDVDITSEK</sequence>
<evidence type="ECO:0000256" key="1">
    <source>
        <dbReference type="SAM" id="Phobius"/>
    </source>
</evidence>
<gene>
    <name evidence="2" type="ORF">HCDG_02454</name>
</gene>